<dbReference type="PANTHER" id="PTHR43201:SF5">
    <property type="entry name" value="MEDIUM-CHAIN ACYL-COA LIGASE ACSF2, MITOCHONDRIAL"/>
    <property type="match status" value="1"/>
</dbReference>
<dbReference type="GO" id="GO:0031956">
    <property type="term" value="F:medium-chain fatty acid-CoA ligase activity"/>
    <property type="evidence" value="ECO:0007669"/>
    <property type="project" value="TreeGrafter"/>
</dbReference>
<comment type="caution">
    <text evidence="5">The sequence shown here is derived from an EMBL/GenBank/DDBJ whole genome shotgun (WGS) entry which is preliminary data.</text>
</comment>
<accession>A0A4R2QHK4</accession>
<dbReference type="Pfam" id="PF00501">
    <property type="entry name" value="AMP-binding"/>
    <property type="match status" value="1"/>
</dbReference>
<organism evidence="5 6">
    <name type="scientific">Tamaricihabitans halophyticus</name>
    <dbReference type="NCBI Taxonomy" id="1262583"/>
    <lineage>
        <taxon>Bacteria</taxon>
        <taxon>Bacillati</taxon>
        <taxon>Actinomycetota</taxon>
        <taxon>Actinomycetes</taxon>
        <taxon>Pseudonocardiales</taxon>
        <taxon>Pseudonocardiaceae</taxon>
        <taxon>Tamaricihabitans</taxon>
    </lineage>
</organism>
<evidence type="ECO:0000256" key="2">
    <source>
        <dbReference type="ARBA" id="ARBA00022598"/>
    </source>
</evidence>
<reference evidence="5 6" key="1">
    <citation type="submission" date="2019-03" db="EMBL/GenBank/DDBJ databases">
        <title>Genomic Encyclopedia of Type Strains, Phase IV (KMG-IV): sequencing the most valuable type-strain genomes for metagenomic binning, comparative biology and taxonomic classification.</title>
        <authorList>
            <person name="Goeker M."/>
        </authorList>
    </citation>
    <scope>NUCLEOTIDE SEQUENCE [LARGE SCALE GENOMIC DNA]</scope>
    <source>
        <strain evidence="5 6">DSM 45765</strain>
    </source>
</reference>
<proteinExistence type="inferred from homology"/>
<evidence type="ECO:0000256" key="1">
    <source>
        <dbReference type="ARBA" id="ARBA00006432"/>
    </source>
</evidence>
<dbReference type="Gene3D" id="3.40.50.12780">
    <property type="entry name" value="N-terminal domain of ligase-like"/>
    <property type="match status" value="1"/>
</dbReference>
<dbReference type="PROSITE" id="PS00455">
    <property type="entry name" value="AMP_BINDING"/>
    <property type="match status" value="1"/>
</dbReference>
<dbReference type="AlphaFoldDB" id="A0A4R2QHK4"/>
<name>A0A4R2QHK4_9PSEU</name>
<dbReference type="Pfam" id="PF13193">
    <property type="entry name" value="AMP-binding_C"/>
    <property type="match status" value="1"/>
</dbReference>
<evidence type="ECO:0000313" key="5">
    <source>
        <dbReference type="EMBL" id="TCP47838.1"/>
    </source>
</evidence>
<dbReference type="InterPro" id="IPR045851">
    <property type="entry name" value="AMP-bd_C_sf"/>
</dbReference>
<dbReference type="InterPro" id="IPR000873">
    <property type="entry name" value="AMP-dep_synth/lig_dom"/>
</dbReference>
<dbReference type="GO" id="GO:0006631">
    <property type="term" value="P:fatty acid metabolic process"/>
    <property type="evidence" value="ECO:0007669"/>
    <property type="project" value="TreeGrafter"/>
</dbReference>
<evidence type="ECO:0000259" key="4">
    <source>
        <dbReference type="Pfam" id="PF13193"/>
    </source>
</evidence>
<dbReference type="InterPro" id="IPR020845">
    <property type="entry name" value="AMP-binding_CS"/>
</dbReference>
<protein>
    <submittedName>
        <fullName evidence="5">Acyl-CoA synthetase (AMP-forming)/AMP-acid ligase II</fullName>
    </submittedName>
</protein>
<gene>
    <name evidence="5" type="ORF">EV191_11143</name>
</gene>
<dbReference type="SUPFAM" id="SSF56801">
    <property type="entry name" value="Acetyl-CoA synthetase-like"/>
    <property type="match status" value="1"/>
</dbReference>
<keyword evidence="6" id="KW-1185">Reference proteome</keyword>
<dbReference type="InterPro" id="IPR025110">
    <property type="entry name" value="AMP-bd_C"/>
</dbReference>
<dbReference type="Gene3D" id="3.30.300.30">
    <property type="match status" value="1"/>
</dbReference>
<dbReference type="EMBL" id="SLXQ01000011">
    <property type="protein sequence ID" value="TCP47838.1"/>
    <property type="molecule type" value="Genomic_DNA"/>
</dbReference>
<dbReference type="InterPro" id="IPR042099">
    <property type="entry name" value="ANL_N_sf"/>
</dbReference>
<keyword evidence="2 5" id="KW-0436">Ligase</keyword>
<dbReference type="Proteomes" id="UP000294911">
    <property type="component" value="Unassembled WGS sequence"/>
</dbReference>
<comment type="similarity">
    <text evidence="1">Belongs to the ATP-dependent AMP-binding enzyme family.</text>
</comment>
<dbReference type="RefSeq" id="WP_165913044.1">
    <property type="nucleotide sequence ID" value="NZ_SLXQ01000011.1"/>
</dbReference>
<dbReference type="PANTHER" id="PTHR43201">
    <property type="entry name" value="ACYL-COA SYNTHETASE"/>
    <property type="match status" value="1"/>
</dbReference>
<evidence type="ECO:0000313" key="6">
    <source>
        <dbReference type="Proteomes" id="UP000294911"/>
    </source>
</evidence>
<feature type="domain" description="AMP-binding enzyme C-terminal" evidence="4">
    <location>
        <begin position="420"/>
        <end position="495"/>
    </location>
</feature>
<feature type="domain" description="AMP-dependent synthetase/ligase" evidence="3">
    <location>
        <begin position="34"/>
        <end position="370"/>
    </location>
</feature>
<sequence>MSGSEAPESGAAPRGPSPPDLDVALAAALVRHGRQGRVALRGDGGQLGYAELGERVASAAARLRDLGLRDGATVVIVAEKHADVVVALLAALRAGHCACIVEPRLPTDELAARIAEFGIDHVLAGSRRYADLAPAVGVPVTRLATVVRSAGGRASSPARPAPERAALMLFTSGSTGRPKAIRLSRTQLLANADGVVAHTCLTPDDRLLHLMPLHHTNGINNQLFAPLLAGASVALIDRFRADRVTEQLARYRATIITGVPTMFLRILPHLGRRERLTSLRLLRCGSAPLTTAQHEQIETAFGVPLIQSYGLSEATCTSTMNPLEAPRRGTVGTPLAGQQISIRDPASGAIMPTGQVGEICIAGPTVMSGYVGHSDTAPVRDGVLHTGDLGMVDSDGYLSVTGRLKEMILRGGENLAPGAIEAALSTHPMVAEVAVVAAPHPDLGEVPAAFVVPAARDSILDHDQLREYVVQRLGRAHQPEYIATMRRLPLNPMGKVNKNALRRKVGDG</sequence>
<evidence type="ECO:0000259" key="3">
    <source>
        <dbReference type="Pfam" id="PF00501"/>
    </source>
</evidence>